<evidence type="ECO:0000256" key="4">
    <source>
        <dbReference type="ARBA" id="ARBA00022847"/>
    </source>
</evidence>
<keyword evidence="5" id="KW-1133">Transmembrane helix</keyword>
<keyword evidence="4" id="KW-0769">Symport</keyword>
<dbReference type="InterPro" id="IPR036259">
    <property type="entry name" value="MFS_trans_sf"/>
</dbReference>
<proteinExistence type="predicted"/>
<dbReference type="Proteomes" id="UP001501257">
    <property type="component" value="Unassembled WGS sequence"/>
</dbReference>
<sequence length="174" mass="19007">MPTYLEKQPGRDPQATLAVILIGEVAMMEVIPLAGTLWDRDGRTSMCFASPIGLFRLALPMPWPTGRGFALVIMAFAVLGLSKIPQLPTLTATSRRCSPLTVRFAGLSVTCNVAPANFGGTSAILNQAVIEKAGFLLFSRGLHAGRMRHFPHWHLVHARDHRCLTARYSNARCP</sequence>
<dbReference type="PANTHER" id="PTHR43528">
    <property type="entry name" value="ALPHA-KETOGLUTARATE PERMEASE"/>
    <property type="match status" value="1"/>
</dbReference>
<comment type="caution">
    <text evidence="6">The sequence shown here is derived from an EMBL/GenBank/DDBJ whole genome shotgun (WGS) entry which is preliminary data.</text>
</comment>
<evidence type="ECO:0000256" key="5">
    <source>
        <dbReference type="SAM" id="Phobius"/>
    </source>
</evidence>
<comment type="subcellular location">
    <subcellularLocation>
        <location evidence="1">Cell membrane</location>
        <topology evidence="1">Multi-pass membrane protein</topology>
    </subcellularLocation>
</comment>
<accession>A0ABP9TRG6</accession>
<dbReference type="EMBL" id="BAABLK010000034">
    <property type="protein sequence ID" value="GAA5228020.1"/>
    <property type="molecule type" value="Genomic_DNA"/>
</dbReference>
<keyword evidence="5" id="KW-0472">Membrane</keyword>
<dbReference type="SUPFAM" id="SSF103473">
    <property type="entry name" value="MFS general substrate transporter"/>
    <property type="match status" value="1"/>
</dbReference>
<evidence type="ECO:0000313" key="6">
    <source>
        <dbReference type="EMBL" id="GAA5228020.1"/>
    </source>
</evidence>
<evidence type="ECO:0000313" key="7">
    <source>
        <dbReference type="Proteomes" id="UP001501257"/>
    </source>
</evidence>
<keyword evidence="2" id="KW-0813">Transport</keyword>
<feature type="transmembrane region" description="Helical" evidence="5">
    <location>
        <begin position="15"/>
        <end position="38"/>
    </location>
</feature>
<evidence type="ECO:0008006" key="8">
    <source>
        <dbReference type="Google" id="ProtNLM"/>
    </source>
</evidence>
<dbReference type="InterPro" id="IPR051084">
    <property type="entry name" value="H+-coupled_symporters"/>
</dbReference>
<evidence type="ECO:0000256" key="3">
    <source>
        <dbReference type="ARBA" id="ARBA00022475"/>
    </source>
</evidence>
<keyword evidence="7" id="KW-1185">Reference proteome</keyword>
<evidence type="ECO:0000256" key="2">
    <source>
        <dbReference type="ARBA" id="ARBA00022448"/>
    </source>
</evidence>
<protein>
    <recommendedName>
        <fullName evidence="8">MFS transporter</fullName>
    </recommendedName>
</protein>
<keyword evidence="3" id="KW-1003">Cell membrane</keyword>
<organism evidence="6 7">
    <name type="scientific">Paeniglutamicibacter antarcticus</name>
    <dbReference type="NCBI Taxonomy" id="494023"/>
    <lineage>
        <taxon>Bacteria</taxon>
        <taxon>Bacillati</taxon>
        <taxon>Actinomycetota</taxon>
        <taxon>Actinomycetes</taxon>
        <taxon>Micrococcales</taxon>
        <taxon>Micrococcaceae</taxon>
        <taxon>Paeniglutamicibacter</taxon>
    </lineage>
</organism>
<reference evidence="7" key="1">
    <citation type="journal article" date="2019" name="Int. J. Syst. Evol. Microbiol.">
        <title>The Global Catalogue of Microorganisms (GCM) 10K type strain sequencing project: providing services to taxonomists for standard genome sequencing and annotation.</title>
        <authorList>
            <consortium name="The Broad Institute Genomics Platform"/>
            <consortium name="The Broad Institute Genome Sequencing Center for Infectious Disease"/>
            <person name="Wu L."/>
            <person name="Ma J."/>
        </authorList>
    </citation>
    <scope>NUCLEOTIDE SEQUENCE [LARGE SCALE GENOMIC DNA]</scope>
    <source>
        <strain evidence="7">JCM 18952</strain>
    </source>
</reference>
<dbReference type="PANTHER" id="PTHR43528:SF1">
    <property type="entry name" value="ALPHA-KETOGLUTARATE PERMEASE"/>
    <property type="match status" value="1"/>
</dbReference>
<name>A0ABP9TRG6_9MICC</name>
<dbReference type="RefSeq" id="WP_210099973.1">
    <property type="nucleotide sequence ID" value="NZ_BAABLK010000034.1"/>
</dbReference>
<gene>
    <name evidence="6" type="ORF">GCM10025778_25530</name>
</gene>
<evidence type="ECO:0000256" key="1">
    <source>
        <dbReference type="ARBA" id="ARBA00004651"/>
    </source>
</evidence>
<keyword evidence="5" id="KW-0812">Transmembrane</keyword>